<evidence type="ECO:0000313" key="3">
    <source>
        <dbReference type="Proteomes" id="UP000031737"/>
    </source>
</evidence>
<dbReference type="EMBL" id="AUPL01007961">
    <property type="protein sequence ID" value="ESL04922.1"/>
    <property type="molecule type" value="Genomic_DNA"/>
</dbReference>
<dbReference type="AlphaFoldDB" id="A0A061IV41"/>
<reference evidence="2 3" key="1">
    <citation type="submission" date="2013-07" db="EMBL/GenBank/DDBJ databases">
        <authorList>
            <person name="Stoco P.H."/>
            <person name="Wagner G."/>
            <person name="Gerber A."/>
            <person name="Zaha A."/>
            <person name="Thompson C."/>
            <person name="Bartholomeu D.C."/>
            <person name="Luckemeyer D.D."/>
            <person name="Bahia D."/>
            <person name="Loreto E."/>
            <person name="Prestes E.B."/>
            <person name="Lima F.M."/>
            <person name="Rodrigues-Luiz G."/>
            <person name="Vallejo G.A."/>
            <person name="Filho J.F."/>
            <person name="Monteiro K.M."/>
            <person name="Tyler K.M."/>
            <person name="de Almeida L.G."/>
            <person name="Ortiz M.F."/>
            <person name="Siervo M.A."/>
            <person name="de Moraes M.H."/>
            <person name="Cunha O.L."/>
            <person name="Mendonca-Neto R."/>
            <person name="Silva R."/>
            <person name="Teixeira S.M."/>
            <person name="Murta S.M."/>
            <person name="Sincero T.C."/>
            <person name="Mendes T.A."/>
            <person name="Urmenyi T.P."/>
            <person name="Silva V.G."/>
            <person name="da Rocha W.D."/>
            <person name="Andersson B."/>
            <person name="Romanha A.J."/>
            <person name="Steindel M."/>
            <person name="de Vasconcelos A.T."/>
            <person name="Grisard E.C."/>
        </authorList>
    </citation>
    <scope>NUCLEOTIDE SEQUENCE [LARGE SCALE GENOMIC DNA]</scope>
    <source>
        <strain evidence="2 3">SC58</strain>
    </source>
</reference>
<name>A0A061IV41_TRYRA</name>
<keyword evidence="3" id="KW-1185">Reference proteome</keyword>
<dbReference type="VEuPathDB" id="TriTrypDB:TRSC58_07520"/>
<evidence type="ECO:0000256" key="1">
    <source>
        <dbReference type="SAM" id="Phobius"/>
    </source>
</evidence>
<keyword evidence="1" id="KW-0472">Membrane</keyword>
<accession>A0A061IV41</accession>
<evidence type="ECO:0000313" key="2">
    <source>
        <dbReference type="EMBL" id="ESL04922.1"/>
    </source>
</evidence>
<gene>
    <name evidence="2" type="ORF">TRSC58_07520</name>
</gene>
<protein>
    <submittedName>
        <fullName evidence="2">Uncharacterized protein</fullName>
    </submittedName>
</protein>
<organism evidence="2 3">
    <name type="scientific">Trypanosoma rangeli SC58</name>
    <dbReference type="NCBI Taxonomy" id="429131"/>
    <lineage>
        <taxon>Eukaryota</taxon>
        <taxon>Discoba</taxon>
        <taxon>Euglenozoa</taxon>
        <taxon>Kinetoplastea</taxon>
        <taxon>Metakinetoplastina</taxon>
        <taxon>Trypanosomatida</taxon>
        <taxon>Trypanosomatidae</taxon>
        <taxon>Trypanosoma</taxon>
        <taxon>Herpetosoma</taxon>
    </lineage>
</organism>
<keyword evidence="1" id="KW-1133">Transmembrane helix</keyword>
<proteinExistence type="predicted"/>
<feature type="transmembrane region" description="Helical" evidence="1">
    <location>
        <begin position="43"/>
        <end position="64"/>
    </location>
</feature>
<comment type="caution">
    <text evidence="2">The sequence shown here is derived from an EMBL/GenBank/DDBJ whole genome shotgun (WGS) entry which is preliminary data.</text>
</comment>
<sequence>MLWRGGWGAAPMCLATLASPLPSAVCGRTPRCGEPKQSYSTSFYLSFFFLFFFFLPLLGVASHLRLGLAPPRRG</sequence>
<keyword evidence="1" id="KW-0812">Transmembrane</keyword>
<dbReference type="Proteomes" id="UP000031737">
    <property type="component" value="Unassembled WGS sequence"/>
</dbReference>